<feature type="compositionally biased region" description="Low complexity" evidence="1">
    <location>
        <begin position="25"/>
        <end position="35"/>
    </location>
</feature>
<dbReference type="PANTHER" id="PTHR13621">
    <property type="entry name" value="PROLINE-RICH PROTEIN PRCC"/>
    <property type="match status" value="1"/>
</dbReference>
<feature type="region of interest" description="Disordered" evidence="1">
    <location>
        <begin position="372"/>
        <end position="391"/>
    </location>
</feature>
<sequence>MNLVAYSDSEGSDNDTPAPPKPKPAAKASLSSKPAFQKVVDRANPNKIKLNLPTPSNPSRPKDDIEADAPPAKKARTGGGAFSAFNSMLPAPKKTAAPAGSASESAPGTKRLGKGLGSGVNLRTGAAPGFSREPVEVPDYGAEEEDGSTASAGTITPGIAPAKPKSQEPEIKPVGKPMMFRPLSVANKKKKKVLPAGVSSAALKKAPTVKPSAGSPATPTTTQKPAPKPKVSLFSMAPADAPELGEPSSKGEYTPLLHVPEPTDEVEIPDPAFSEPVPSTNTPQTVSTVAADLNLSPHELRQLLGRNAAKNGDLSSLNITNFNTDAEYAHNEQLRQAGETVQHHALKSIAGTGKNSLKSLVNTASTQKDALEEHFAAGRRNKKEAGGKYGW</sequence>
<gene>
    <name evidence="2" type="ORF">BU16DRAFT_525405</name>
</gene>
<feature type="compositionally biased region" description="Low complexity" evidence="1">
    <location>
        <begin position="211"/>
        <end position="225"/>
    </location>
</feature>
<organism evidence="2 3">
    <name type="scientific">Lophium mytilinum</name>
    <dbReference type="NCBI Taxonomy" id="390894"/>
    <lineage>
        <taxon>Eukaryota</taxon>
        <taxon>Fungi</taxon>
        <taxon>Dikarya</taxon>
        <taxon>Ascomycota</taxon>
        <taxon>Pezizomycotina</taxon>
        <taxon>Dothideomycetes</taxon>
        <taxon>Pleosporomycetidae</taxon>
        <taxon>Mytilinidiales</taxon>
        <taxon>Mytilinidiaceae</taxon>
        <taxon>Lophium</taxon>
    </lineage>
</organism>
<accession>A0A6A6QZC3</accession>
<evidence type="ECO:0000313" key="3">
    <source>
        <dbReference type="Proteomes" id="UP000799750"/>
    </source>
</evidence>
<dbReference type="EMBL" id="MU004186">
    <property type="protein sequence ID" value="KAF2497811.1"/>
    <property type="molecule type" value="Genomic_DNA"/>
</dbReference>
<feature type="compositionally biased region" description="Low complexity" evidence="1">
    <location>
        <begin position="96"/>
        <end position="108"/>
    </location>
</feature>
<feature type="region of interest" description="Disordered" evidence="1">
    <location>
        <begin position="1"/>
        <end position="177"/>
    </location>
</feature>
<dbReference type="GO" id="GO:0005634">
    <property type="term" value="C:nucleus"/>
    <property type="evidence" value="ECO:0007669"/>
    <property type="project" value="TreeGrafter"/>
</dbReference>
<dbReference type="PANTHER" id="PTHR13621:SF2">
    <property type="entry name" value="PROLINE-RICH PROTEIN PRCC"/>
    <property type="match status" value="1"/>
</dbReference>
<evidence type="ECO:0000313" key="2">
    <source>
        <dbReference type="EMBL" id="KAF2497811.1"/>
    </source>
</evidence>
<dbReference type="Proteomes" id="UP000799750">
    <property type="component" value="Unassembled WGS sequence"/>
</dbReference>
<name>A0A6A6QZC3_9PEZI</name>
<dbReference type="AlphaFoldDB" id="A0A6A6QZC3"/>
<reference evidence="2" key="1">
    <citation type="journal article" date="2020" name="Stud. Mycol.">
        <title>101 Dothideomycetes genomes: a test case for predicting lifestyles and emergence of pathogens.</title>
        <authorList>
            <person name="Haridas S."/>
            <person name="Albert R."/>
            <person name="Binder M."/>
            <person name="Bloem J."/>
            <person name="Labutti K."/>
            <person name="Salamov A."/>
            <person name="Andreopoulos B."/>
            <person name="Baker S."/>
            <person name="Barry K."/>
            <person name="Bills G."/>
            <person name="Bluhm B."/>
            <person name="Cannon C."/>
            <person name="Castanera R."/>
            <person name="Culley D."/>
            <person name="Daum C."/>
            <person name="Ezra D."/>
            <person name="Gonzalez J."/>
            <person name="Henrissat B."/>
            <person name="Kuo A."/>
            <person name="Liang C."/>
            <person name="Lipzen A."/>
            <person name="Lutzoni F."/>
            <person name="Magnuson J."/>
            <person name="Mondo S."/>
            <person name="Nolan M."/>
            <person name="Ohm R."/>
            <person name="Pangilinan J."/>
            <person name="Park H.-J."/>
            <person name="Ramirez L."/>
            <person name="Alfaro M."/>
            <person name="Sun H."/>
            <person name="Tritt A."/>
            <person name="Yoshinaga Y."/>
            <person name="Zwiers L.-H."/>
            <person name="Turgeon B."/>
            <person name="Goodwin S."/>
            <person name="Spatafora J."/>
            <person name="Crous P."/>
            <person name="Grigoriev I."/>
        </authorList>
    </citation>
    <scope>NUCLEOTIDE SEQUENCE</scope>
    <source>
        <strain evidence="2">CBS 269.34</strain>
    </source>
</reference>
<dbReference type="OrthoDB" id="2555634at2759"/>
<protein>
    <submittedName>
        <fullName evidence="2">Uncharacterized protein</fullName>
    </submittedName>
</protein>
<proteinExistence type="predicted"/>
<feature type="region of interest" description="Disordered" evidence="1">
    <location>
        <begin position="204"/>
        <end position="268"/>
    </location>
</feature>
<dbReference type="InterPro" id="IPR018800">
    <property type="entry name" value="PRCC"/>
</dbReference>
<keyword evidence="3" id="KW-1185">Reference proteome</keyword>
<evidence type="ECO:0000256" key="1">
    <source>
        <dbReference type="SAM" id="MobiDB-lite"/>
    </source>
</evidence>
<dbReference type="Pfam" id="PF10253">
    <property type="entry name" value="PRCC"/>
    <property type="match status" value="1"/>
</dbReference>